<keyword evidence="2" id="KW-1185">Reference proteome</keyword>
<sequence length="143" mass="16930">MKLMNQIFSKKNIIILFTAFIVFSCYGFIKWKSDYTLRYYGDNQTLQGQLFPNVKNTEIEITKNIMPFSKVPYDKVIIRIGSLSSEYDDTNQAKKANNILNSQTLDREFKDWLIKAFDKKEAKKIANHIEIYYRNEKISKISY</sequence>
<evidence type="ECO:0000313" key="2">
    <source>
        <dbReference type="Proteomes" id="UP000011769"/>
    </source>
</evidence>
<organism evidence="1 2">
    <name type="scientific">Streptococcus parauberis KRS-02083</name>
    <dbReference type="NCBI Taxonomy" id="1207545"/>
    <lineage>
        <taxon>Bacteria</taxon>
        <taxon>Bacillati</taxon>
        <taxon>Bacillota</taxon>
        <taxon>Bacilli</taxon>
        <taxon>Lactobacillales</taxon>
        <taxon>Streptococcaceae</taxon>
        <taxon>Streptococcus</taxon>
    </lineage>
</organism>
<evidence type="ECO:0000313" key="1">
    <source>
        <dbReference type="EMBL" id="EMG25287.1"/>
    </source>
</evidence>
<dbReference type="RefSeq" id="WP_004235022.1">
    <property type="nucleotide sequence ID" value="NZ_ALYM01000004.1"/>
</dbReference>
<reference evidence="1 2" key="1">
    <citation type="journal article" date="2013" name="PLoS ONE">
        <title>Comparative Genomic Characterization of Three Streptococcus parauberis Strains in Fish Pathogen, as Assessed by Wide-Genome Analyses.</title>
        <authorList>
            <person name="Nho S.W."/>
            <person name="Hikima J."/>
            <person name="Park S.B."/>
            <person name="Jang H.B."/>
            <person name="Cha I.S."/>
            <person name="Yasuike M."/>
            <person name="Nakamura Y."/>
            <person name="Fujiwara A."/>
            <person name="Sano M."/>
            <person name="Kanai K."/>
            <person name="Kondo H."/>
            <person name="Hirono I."/>
            <person name="Takeyama H."/>
            <person name="Aoki T."/>
            <person name="Jung T.S."/>
        </authorList>
    </citation>
    <scope>NUCLEOTIDE SEQUENCE [LARGE SCALE GENOMIC DNA]</scope>
    <source>
        <strain evidence="1 2">KRS-02083</strain>
    </source>
</reference>
<dbReference type="PROSITE" id="PS51257">
    <property type="entry name" value="PROKAR_LIPOPROTEIN"/>
    <property type="match status" value="1"/>
</dbReference>
<dbReference type="Proteomes" id="UP000011769">
    <property type="component" value="Unassembled WGS sequence"/>
</dbReference>
<name>A0ABP2SXU7_9STRE</name>
<gene>
    <name evidence="1" type="ORF">SPJ1_1391</name>
</gene>
<accession>A0ABP2SXU7</accession>
<protein>
    <submittedName>
        <fullName evidence="1">Uncharacterized protein</fullName>
    </submittedName>
</protein>
<proteinExistence type="predicted"/>
<dbReference type="EMBL" id="ALYM01000004">
    <property type="protein sequence ID" value="EMG25287.1"/>
    <property type="molecule type" value="Genomic_DNA"/>
</dbReference>
<comment type="caution">
    <text evidence="1">The sequence shown here is derived from an EMBL/GenBank/DDBJ whole genome shotgun (WGS) entry which is preliminary data.</text>
</comment>